<dbReference type="EMBL" id="ML977326">
    <property type="protein sequence ID" value="KAF2113925.1"/>
    <property type="molecule type" value="Genomic_DNA"/>
</dbReference>
<evidence type="ECO:0000313" key="2">
    <source>
        <dbReference type="Proteomes" id="UP000799770"/>
    </source>
</evidence>
<protein>
    <recommendedName>
        <fullName evidence="3">F-box domain-containing protein</fullName>
    </recommendedName>
</protein>
<organism evidence="1 2">
    <name type="scientific">Lophiotrema nucula</name>
    <dbReference type="NCBI Taxonomy" id="690887"/>
    <lineage>
        <taxon>Eukaryota</taxon>
        <taxon>Fungi</taxon>
        <taxon>Dikarya</taxon>
        <taxon>Ascomycota</taxon>
        <taxon>Pezizomycotina</taxon>
        <taxon>Dothideomycetes</taxon>
        <taxon>Pleosporomycetidae</taxon>
        <taxon>Pleosporales</taxon>
        <taxon>Lophiotremataceae</taxon>
        <taxon>Lophiotrema</taxon>
    </lineage>
</organism>
<name>A0A6A5Z3F0_9PLEO</name>
<sequence length="411" mass="46270">MADRVAAPVQIAGFCTQTKRPQSTANRTTARSILDLPDELLLRVLGYAIDETLGNAPYKGIVSLALANRRFPNVVRDVLHQKQAVSLALSKTQCFVRTLSDFPAYAKNITSLEVTTYKSLAEPMPNLLATALTKKVNRVEGEAVRRCWETVKLPMEASAWNLLEQDLFYGSPVAYFGLLLMMLPNLETLLLGPGNIDKYPTFHHMMLPPDDSMTPHDVSRGYSHPSRYPYMADILRHIKSKLTFIELPSAWCVARTGPAAAQAYHPFQSFKGFSNLKKIIMPANARHRPSGIFFELPIRYFPESLEHLIIVDADPTIRPLVSQMVIAKMLGKGEYWSLKRIDVYFSTHPSEMEGNRMEGKKVGVEIRGFAPKKELWASQAFGQPWKLTEEELLELEAKSEEQSRAKCALET</sequence>
<reference evidence="1" key="1">
    <citation type="journal article" date="2020" name="Stud. Mycol.">
        <title>101 Dothideomycetes genomes: a test case for predicting lifestyles and emergence of pathogens.</title>
        <authorList>
            <person name="Haridas S."/>
            <person name="Albert R."/>
            <person name="Binder M."/>
            <person name="Bloem J."/>
            <person name="Labutti K."/>
            <person name="Salamov A."/>
            <person name="Andreopoulos B."/>
            <person name="Baker S."/>
            <person name="Barry K."/>
            <person name="Bills G."/>
            <person name="Bluhm B."/>
            <person name="Cannon C."/>
            <person name="Castanera R."/>
            <person name="Culley D."/>
            <person name="Daum C."/>
            <person name="Ezra D."/>
            <person name="Gonzalez J."/>
            <person name="Henrissat B."/>
            <person name="Kuo A."/>
            <person name="Liang C."/>
            <person name="Lipzen A."/>
            <person name="Lutzoni F."/>
            <person name="Magnuson J."/>
            <person name="Mondo S."/>
            <person name="Nolan M."/>
            <person name="Ohm R."/>
            <person name="Pangilinan J."/>
            <person name="Park H.-J."/>
            <person name="Ramirez L."/>
            <person name="Alfaro M."/>
            <person name="Sun H."/>
            <person name="Tritt A."/>
            <person name="Yoshinaga Y."/>
            <person name="Zwiers L.-H."/>
            <person name="Turgeon B."/>
            <person name="Goodwin S."/>
            <person name="Spatafora J."/>
            <person name="Crous P."/>
            <person name="Grigoriev I."/>
        </authorList>
    </citation>
    <scope>NUCLEOTIDE SEQUENCE</scope>
    <source>
        <strain evidence="1">CBS 627.86</strain>
    </source>
</reference>
<proteinExistence type="predicted"/>
<dbReference type="Proteomes" id="UP000799770">
    <property type="component" value="Unassembled WGS sequence"/>
</dbReference>
<keyword evidence="2" id="KW-1185">Reference proteome</keyword>
<dbReference type="AlphaFoldDB" id="A0A6A5Z3F0"/>
<evidence type="ECO:0000313" key="1">
    <source>
        <dbReference type="EMBL" id="KAF2113925.1"/>
    </source>
</evidence>
<accession>A0A6A5Z3F0</accession>
<gene>
    <name evidence="1" type="ORF">BDV96DRAFT_647421</name>
</gene>
<dbReference type="OrthoDB" id="10681202at2759"/>
<evidence type="ECO:0008006" key="3">
    <source>
        <dbReference type="Google" id="ProtNLM"/>
    </source>
</evidence>